<reference evidence="1" key="1">
    <citation type="submission" date="2022-10" db="EMBL/GenBank/DDBJ databases">
        <title>Comparative genomic analysis of Cohnella hashimotonis sp. nov., isolated from the International Space Station.</title>
        <authorList>
            <person name="Simpson A."/>
            <person name="Venkateswaran K."/>
        </authorList>
    </citation>
    <scope>NUCLEOTIDE SEQUENCE</scope>
    <source>
        <strain evidence="1">DSM 28161</strain>
    </source>
</reference>
<accession>A0A9X4KWS2</accession>
<keyword evidence="2" id="KW-1185">Reference proteome</keyword>
<sequence>MLQKAVKADADIPFTPNRAKAMPKPMARIGLGSRKTSVAKMIGTLRRSKIADPL</sequence>
<organism evidence="1 2">
    <name type="scientific">Cohnella rhizosphaerae</name>
    <dbReference type="NCBI Taxonomy" id="1457232"/>
    <lineage>
        <taxon>Bacteria</taxon>
        <taxon>Bacillati</taxon>
        <taxon>Bacillota</taxon>
        <taxon>Bacilli</taxon>
        <taxon>Bacillales</taxon>
        <taxon>Paenibacillaceae</taxon>
        <taxon>Cohnella</taxon>
    </lineage>
</organism>
<evidence type="ECO:0000313" key="1">
    <source>
        <dbReference type="EMBL" id="MDG0812610.1"/>
    </source>
</evidence>
<dbReference type="EMBL" id="JAPDIA010000008">
    <property type="protein sequence ID" value="MDG0812610.1"/>
    <property type="molecule type" value="Genomic_DNA"/>
</dbReference>
<protein>
    <submittedName>
        <fullName evidence="1">Uncharacterized protein</fullName>
    </submittedName>
</protein>
<dbReference type="Proteomes" id="UP001153404">
    <property type="component" value="Unassembled WGS sequence"/>
</dbReference>
<evidence type="ECO:0000313" key="2">
    <source>
        <dbReference type="Proteomes" id="UP001153404"/>
    </source>
</evidence>
<proteinExistence type="predicted"/>
<comment type="caution">
    <text evidence="1">The sequence shown here is derived from an EMBL/GenBank/DDBJ whole genome shotgun (WGS) entry which is preliminary data.</text>
</comment>
<dbReference type="AlphaFoldDB" id="A0A9X4KWS2"/>
<gene>
    <name evidence="1" type="ORF">OMP40_27205</name>
</gene>
<name>A0A9X4KWS2_9BACL</name>